<dbReference type="STRING" id="1642818.AWE51_15065"/>
<dbReference type="InterPro" id="IPR014867">
    <property type="entry name" value="Spore_coat_CotH_CotH2/3/7"/>
</dbReference>
<evidence type="ECO:0000313" key="1">
    <source>
        <dbReference type="EMBL" id="KZS38899.1"/>
    </source>
</evidence>
<evidence type="ECO:0008006" key="3">
    <source>
        <dbReference type="Google" id="ProtNLM"/>
    </source>
</evidence>
<dbReference type="EMBL" id="LQRT01000046">
    <property type="protein sequence ID" value="KZS38899.1"/>
    <property type="molecule type" value="Genomic_DNA"/>
</dbReference>
<dbReference type="RefSeq" id="WP_066318814.1">
    <property type="nucleotide sequence ID" value="NZ_LQRT01000046.1"/>
</dbReference>
<gene>
    <name evidence="1" type="ORF">AWE51_15065</name>
</gene>
<name>A0A162Y2G5_9FLAO</name>
<sequence>MKLSTHILFVYIFTFLCYTQIQSQNIGEIIPKEESYGIDKKHKIIVWNFKLPDSLKSNTDTFKITFGKELDFYSSVDTLLFTKNYNVKINNEIFKLYITKLPLIKIITNQKVKDDPKVPSQFTFAHHYSRKSAVVGVELRGNISLKFPKKSYDLEFWQNSEEETPVDMQFGNLRDDDDWILDGLYNEPLRLRSYFCNKLWLSINNLQYSSLEKDAKSGIDLMFTEVFLNSEYIGIHALTEQVDRKLLQLKKHKKGKVRGELFKAGSHNGAPAYMKAPKYKNIFPHWAGYEVEYPFVNYRAQWKNIRKFTRFVIKSKDSVFKKKVATKFDLNNAIDYFLFVNLVRATDNLGKNFYVARYNRKMPYFNVPWDLDGVLGTIQDGKRITTTNDILSNGLFDRLFRINPSNYRQRLKDRWFSLRKQQFSNDSLLGNVSATYDFFEKNKVYEREALVWPSDIKLTEHLRYIESWLTDRLQYLDTFFSDLP</sequence>
<organism evidence="1 2">
    <name type="scientific">Aquimarina aggregata</name>
    <dbReference type="NCBI Taxonomy" id="1642818"/>
    <lineage>
        <taxon>Bacteria</taxon>
        <taxon>Pseudomonadati</taxon>
        <taxon>Bacteroidota</taxon>
        <taxon>Flavobacteriia</taxon>
        <taxon>Flavobacteriales</taxon>
        <taxon>Flavobacteriaceae</taxon>
        <taxon>Aquimarina</taxon>
    </lineage>
</organism>
<proteinExistence type="predicted"/>
<protein>
    <recommendedName>
        <fullName evidence="3">Spore coat protein CotH</fullName>
    </recommendedName>
</protein>
<keyword evidence="2" id="KW-1185">Reference proteome</keyword>
<evidence type="ECO:0000313" key="2">
    <source>
        <dbReference type="Proteomes" id="UP000076715"/>
    </source>
</evidence>
<reference evidence="1 2" key="1">
    <citation type="submission" date="2016-01" db="EMBL/GenBank/DDBJ databases">
        <title>The draft genome sequence of Aquimarina sp. RZW4-3-2.</title>
        <authorList>
            <person name="Wang Y."/>
        </authorList>
    </citation>
    <scope>NUCLEOTIDE SEQUENCE [LARGE SCALE GENOMIC DNA]</scope>
    <source>
        <strain evidence="1 2">RZW4-3-2</strain>
    </source>
</reference>
<dbReference type="AlphaFoldDB" id="A0A162Y2G5"/>
<accession>A0A162Y2G5</accession>
<comment type="caution">
    <text evidence="1">The sequence shown here is derived from an EMBL/GenBank/DDBJ whole genome shotgun (WGS) entry which is preliminary data.</text>
</comment>
<dbReference type="Proteomes" id="UP000076715">
    <property type="component" value="Unassembled WGS sequence"/>
</dbReference>
<dbReference type="OrthoDB" id="9803752at2"/>
<dbReference type="Pfam" id="PF08757">
    <property type="entry name" value="CotH"/>
    <property type="match status" value="1"/>
</dbReference>